<keyword evidence="11" id="KW-0249">Electron transport</keyword>
<comment type="similarity">
    <text evidence="3">Belongs to the complex I subunit 2 family.</text>
</comment>
<comment type="function">
    <text evidence="1">Core subunit of the mitochondrial membrane respiratory chain NADH dehydrogenase (Complex I) that is believed to belong to the minimal assembly required for catalysis. Complex I functions in the transfer of electrons from NADH to the respiratory chain. The immediate electron acceptor for the enzyme is believed to be ubiquinone.</text>
</comment>
<evidence type="ECO:0000256" key="9">
    <source>
        <dbReference type="ARBA" id="ARBA00022792"/>
    </source>
</evidence>
<keyword evidence="16 19" id="KW-0472">Membrane</keyword>
<dbReference type="GO" id="GO:0006120">
    <property type="term" value="P:mitochondrial electron transport, NADH to ubiquinone"/>
    <property type="evidence" value="ECO:0007669"/>
    <property type="project" value="TreeGrafter"/>
</dbReference>
<evidence type="ECO:0000256" key="19">
    <source>
        <dbReference type="SAM" id="Phobius"/>
    </source>
</evidence>
<dbReference type="PANTHER" id="PTHR46552">
    <property type="entry name" value="NADH-UBIQUINONE OXIDOREDUCTASE CHAIN 2"/>
    <property type="match status" value="1"/>
</dbReference>
<comment type="catalytic activity">
    <reaction evidence="18">
        <text>a ubiquinone + NADH + 5 H(+)(in) = a ubiquinol + NAD(+) + 4 H(+)(out)</text>
        <dbReference type="Rhea" id="RHEA:29091"/>
        <dbReference type="Rhea" id="RHEA-COMP:9565"/>
        <dbReference type="Rhea" id="RHEA-COMP:9566"/>
        <dbReference type="ChEBI" id="CHEBI:15378"/>
        <dbReference type="ChEBI" id="CHEBI:16389"/>
        <dbReference type="ChEBI" id="CHEBI:17976"/>
        <dbReference type="ChEBI" id="CHEBI:57540"/>
        <dbReference type="ChEBI" id="CHEBI:57945"/>
        <dbReference type="EC" id="7.1.1.2"/>
    </reaction>
</comment>
<comment type="subcellular location">
    <subcellularLocation>
        <location evidence="2">Mitochondrion inner membrane</location>
        <topology evidence="2">Multi-pass membrane protein</topology>
    </subcellularLocation>
</comment>
<evidence type="ECO:0000256" key="3">
    <source>
        <dbReference type="ARBA" id="ARBA00007012"/>
    </source>
</evidence>
<feature type="transmembrane region" description="Helical" evidence="19">
    <location>
        <begin position="297"/>
        <end position="318"/>
    </location>
</feature>
<dbReference type="PANTHER" id="PTHR46552:SF1">
    <property type="entry name" value="NADH-UBIQUINONE OXIDOREDUCTASE CHAIN 2"/>
    <property type="match status" value="1"/>
</dbReference>
<evidence type="ECO:0000313" key="21">
    <source>
        <dbReference type="EMBL" id="QXE40886.1"/>
    </source>
</evidence>
<sequence length="321" mass="36375">MLVGSLNWLITWVGMEVLGFSFVCWLISFDAFNDCICKSKVWTYFIVQAVGSSIILMVMCWDHILFSEFISDSAFYSGLALVLALMMKLSLPPFHCWMFRVAESTSWLKLISMISLQKVFPMYFLSFSLGVGLSCWLVVCLGTLSSVFGIMGSAELNISRFFIYSSILNSGWIILGFSTGDFMGWGYMICYVFALMLVSSIMELAHSSKDFGSITYTFGGVKKSSYPMYSFIFISLMALPPFPGFFMKIKICSDLIFANYFWAAFLPYMSSMVMVLSYVFFTFMFSLNSPTSFGSRISYSVSMLWAFGFIFLFTIGLLKFS</sequence>
<evidence type="ECO:0000256" key="16">
    <source>
        <dbReference type="ARBA" id="ARBA00023136"/>
    </source>
</evidence>
<evidence type="ECO:0000256" key="10">
    <source>
        <dbReference type="ARBA" id="ARBA00022967"/>
    </source>
</evidence>
<feature type="transmembrane region" description="Helical" evidence="19">
    <location>
        <begin position="259"/>
        <end position="285"/>
    </location>
</feature>
<evidence type="ECO:0000256" key="4">
    <source>
        <dbReference type="ARBA" id="ARBA00012944"/>
    </source>
</evidence>
<feature type="transmembrane region" description="Helical" evidence="19">
    <location>
        <begin position="76"/>
        <end position="99"/>
    </location>
</feature>
<evidence type="ECO:0000256" key="1">
    <source>
        <dbReference type="ARBA" id="ARBA00003257"/>
    </source>
</evidence>
<organism evidence="21">
    <name type="scientific">Geomydoecus aurei</name>
    <dbReference type="NCBI Taxonomy" id="161607"/>
    <lineage>
        <taxon>Eukaryota</taxon>
        <taxon>Metazoa</taxon>
        <taxon>Ecdysozoa</taxon>
        <taxon>Arthropoda</taxon>
        <taxon>Hexapoda</taxon>
        <taxon>Insecta</taxon>
        <taxon>Pterygota</taxon>
        <taxon>Neoptera</taxon>
        <taxon>Paraneoptera</taxon>
        <taxon>Psocodea</taxon>
        <taxon>Troctomorpha</taxon>
        <taxon>Phthiraptera</taxon>
        <taxon>Trichodectera</taxon>
        <taxon>Trichodectidae</taxon>
        <taxon>Geomydoecus</taxon>
    </lineage>
</organism>
<dbReference type="EMBL" id="MW396897">
    <property type="protein sequence ID" value="QXE40886.1"/>
    <property type="molecule type" value="Genomic_DNA"/>
</dbReference>
<geneLocation type="mitochondrion" evidence="21"/>
<evidence type="ECO:0000256" key="7">
    <source>
        <dbReference type="ARBA" id="ARBA00022660"/>
    </source>
</evidence>
<feature type="transmembrane region" description="Helical" evidence="19">
    <location>
        <begin position="226"/>
        <end position="247"/>
    </location>
</feature>
<dbReference type="AlphaFoldDB" id="A0A8F4REL8"/>
<keyword evidence="7" id="KW-0679">Respiratory chain</keyword>
<evidence type="ECO:0000256" key="11">
    <source>
        <dbReference type="ARBA" id="ARBA00022982"/>
    </source>
</evidence>
<keyword evidence="15 21" id="KW-0496">Mitochondrion</keyword>
<evidence type="ECO:0000256" key="8">
    <source>
        <dbReference type="ARBA" id="ARBA00022692"/>
    </source>
</evidence>
<evidence type="ECO:0000256" key="5">
    <source>
        <dbReference type="ARBA" id="ARBA00021008"/>
    </source>
</evidence>
<evidence type="ECO:0000256" key="14">
    <source>
        <dbReference type="ARBA" id="ARBA00023075"/>
    </source>
</evidence>
<proteinExistence type="inferred from homology"/>
<feature type="transmembrane region" description="Helical" evidence="19">
    <location>
        <begin position="161"/>
        <end position="178"/>
    </location>
</feature>
<keyword evidence="14" id="KW-0830">Ubiquinone</keyword>
<dbReference type="GO" id="GO:0005743">
    <property type="term" value="C:mitochondrial inner membrane"/>
    <property type="evidence" value="ECO:0007669"/>
    <property type="project" value="UniProtKB-SubCell"/>
</dbReference>
<feature type="domain" description="NADH:quinone oxidoreductase/Mrp antiporter transmembrane" evidence="20">
    <location>
        <begin position="5"/>
        <end position="268"/>
    </location>
</feature>
<feature type="transmembrane region" description="Helical" evidence="19">
    <location>
        <begin position="41"/>
        <end position="64"/>
    </location>
</feature>
<keyword evidence="9" id="KW-0999">Mitochondrion inner membrane</keyword>
<feature type="transmembrane region" description="Helical" evidence="19">
    <location>
        <begin position="6"/>
        <end position="29"/>
    </location>
</feature>
<feature type="transmembrane region" description="Helical" evidence="19">
    <location>
        <begin position="185"/>
        <end position="206"/>
    </location>
</feature>
<dbReference type="EC" id="7.1.1.2" evidence="4"/>
<evidence type="ECO:0000256" key="18">
    <source>
        <dbReference type="ARBA" id="ARBA00049551"/>
    </source>
</evidence>
<dbReference type="InterPro" id="IPR001750">
    <property type="entry name" value="ND/Mrp_TM"/>
</dbReference>
<keyword evidence="13" id="KW-0520">NAD</keyword>
<dbReference type="GO" id="GO:0008137">
    <property type="term" value="F:NADH dehydrogenase (ubiquinone) activity"/>
    <property type="evidence" value="ECO:0007669"/>
    <property type="project" value="UniProtKB-EC"/>
</dbReference>
<feature type="transmembrane region" description="Helical" evidence="19">
    <location>
        <begin position="120"/>
        <end position="149"/>
    </location>
</feature>
<dbReference type="Pfam" id="PF00361">
    <property type="entry name" value="Proton_antipo_M"/>
    <property type="match status" value="1"/>
</dbReference>
<evidence type="ECO:0000256" key="6">
    <source>
        <dbReference type="ARBA" id="ARBA00022448"/>
    </source>
</evidence>
<evidence type="ECO:0000256" key="13">
    <source>
        <dbReference type="ARBA" id="ARBA00023027"/>
    </source>
</evidence>
<keyword evidence="6" id="KW-0813">Transport</keyword>
<accession>A0A8F4REL8</accession>
<keyword evidence="12 19" id="KW-1133">Transmembrane helix</keyword>
<gene>
    <name evidence="21" type="primary">nad2</name>
</gene>
<name>A0A8F4REL8_9NEOP</name>
<evidence type="ECO:0000256" key="12">
    <source>
        <dbReference type="ARBA" id="ARBA00022989"/>
    </source>
</evidence>
<evidence type="ECO:0000259" key="20">
    <source>
        <dbReference type="Pfam" id="PF00361"/>
    </source>
</evidence>
<evidence type="ECO:0000256" key="15">
    <source>
        <dbReference type="ARBA" id="ARBA00023128"/>
    </source>
</evidence>
<keyword evidence="8 19" id="KW-0812">Transmembrane</keyword>
<evidence type="ECO:0000256" key="17">
    <source>
        <dbReference type="ARBA" id="ARBA00031028"/>
    </source>
</evidence>
<reference evidence="21" key="1">
    <citation type="submission" date="2020-12" db="EMBL/GenBank/DDBJ databases">
        <title>Mitochondrial Genome of Geomydoecus aurei, a Pocket-Gopher Louse.</title>
        <authorList>
            <person name="Spradling T.A."/>
            <person name="Place A.C."/>
            <person name="Campbell A.L."/>
            <person name="Demastes J.W."/>
        </authorList>
    </citation>
    <scope>NUCLEOTIDE SEQUENCE</scope>
</reference>
<protein>
    <recommendedName>
        <fullName evidence="5">NADH-ubiquinone oxidoreductase chain 2</fullName>
        <ecNumber evidence="4">7.1.1.2</ecNumber>
    </recommendedName>
    <alternativeName>
        <fullName evidence="17">NADH dehydrogenase subunit 2</fullName>
    </alternativeName>
</protein>
<dbReference type="InterPro" id="IPR050175">
    <property type="entry name" value="Complex_I_Subunit_2"/>
</dbReference>
<keyword evidence="10" id="KW-1278">Translocase</keyword>
<evidence type="ECO:0000256" key="2">
    <source>
        <dbReference type="ARBA" id="ARBA00004448"/>
    </source>
</evidence>